<dbReference type="Gene3D" id="3.40.640.10">
    <property type="entry name" value="Type I PLP-dependent aspartate aminotransferase-like (Major domain)"/>
    <property type="match status" value="1"/>
</dbReference>
<dbReference type="InterPro" id="IPR015421">
    <property type="entry name" value="PyrdxlP-dep_Trfase_major"/>
</dbReference>
<dbReference type="PRINTS" id="PR00035">
    <property type="entry name" value="HTHGNTR"/>
</dbReference>
<dbReference type="InterPro" id="IPR051446">
    <property type="entry name" value="HTH_trans_reg/aminotransferase"/>
</dbReference>
<keyword evidence="3" id="KW-0805">Transcription regulation</keyword>
<dbReference type="InterPro" id="IPR004839">
    <property type="entry name" value="Aminotransferase_I/II_large"/>
</dbReference>
<comment type="caution">
    <text evidence="7">The sequence shown here is derived from an EMBL/GenBank/DDBJ whole genome shotgun (WGS) entry which is preliminary data.</text>
</comment>
<dbReference type="InterPro" id="IPR036388">
    <property type="entry name" value="WH-like_DNA-bd_sf"/>
</dbReference>
<dbReference type="SUPFAM" id="SSF46785">
    <property type="entry name" value="Winged helix' DNA-binding domain"/>
    <property type="match status" value="1"/>
</dbReference>
<dbReference type="CDD" id="cd00609">
    <property type="entry name" value="AAT_like"/>
    <property type="match status" value="1"/>
</dbReference>
<dbReference type="PANTHER" id="PTHR46577">
    <property type="entry name" value="HTH-TYPE TRANSCRIPTIONAL REGULATORY PROTEIN GABR"/>
    <property type="match status" value="1"/>
</dbReference>
<comment type="similarity">
    <text evidence="1">In the C-terminal section; belongs to the class-I pyridoxal-phosphate-dependent aminotransferase family.</text>
</comment>
<evidence type="ECO:0000313" key="8">
    <source>
        <dbReference type="Proteomes" id="UP000627838"/>
    </source>
</evidence>
<dbReference type="SMART" id="SM00345">
    <property type="entry name" value="HTH_GNTR"/>
    <property type="match status" value="1"/>
</dbReference>
<evidence type="ECO:0000256" key="3">
    <source>
        <dbReference type="ARBA" id="ARBA00023015"/>
    </source>
</evidence>
<proteinExistence type="inferred from homology"/>
<dbReference type="PANTHER" id="PTHR46577:SF1">
    <property type="entry name" value="HTH-TYPE TRANSCRIPTIONAL REGULATORY PROTEIN GABR"/>
    <property type="match status" value="1"/>
</dbReference>
<dbReference type="InterPro" id="IPR015424">
    <property type="entry name" value="PyrdxlP-dep_Trfase"/>
</dbReference>
<dbReference type="SUPFAM" id="SSF53383">
    <property type="entry name" value="PLP-dependent transferases"/>
    <property type="match status" value="1"/>
</dbReference>
<keyword evidence="2" id="KW-0663">Pyridoxal phosphate</keyword>
<keyword evidence="5" id="KW-0804">Transcription</keyword>
<evidence type="ECO:0000256" key="1">
    <source>
        <dbReference type="ARBA" id="ARBA00005384"/>
    </source>
</evidence>
<dbReference type="Proteomes" id="UP000627838">
    <property type="component" value="Unassembled WGS sequence"/>
</dbReference>
<sequence>MSTRYVSGHQLARLLGDVPRERPVYASLARGVRGLVLDGRLALRTRLPAERDLAAALGVSRTTVTAAYDRLREEGYVESRQGAGSWTALPPVRMAGRAAADAEPGPDPRAGAGRRTPAGLGFGDALPGASGDLRFGVAGPGLTMPPRSGPDGAEFIDLGCAAPGAPAVFAAAVEAAVAELPRHSAGPGYEPAGLACLRETIAARYTARGVPTRPDEIVVTSGAQQAFTLLVRLLVNAGDPVMVERPTYPHALTALRAQGARLVPVGMNRGWDAELAAATMRQAAVRMVHTIPDFHNPTGLLMPDADRAAFTAAARAADAVVVADETFADLAHDPAAPRVPPLAAHDAGGRVITIGSASKLLWGGLRIGWIRAGAPLARRLIVAREPFDMASPVLDQLIVRELLERVETVRAERAAHLRESRDALAAALRERLPDWEFRLPEGGMSLWARLGAPVATQLAETAARFGVRVVPGPVFAADGVLEDYVRLPYVLPPDALRTAVDRLAAAYRGVEGAPAARPLPAYV</sequence>
<keyword evidence="4 7" id="KW-0238">DNA-binding</keyword>
<keyword evidence="8" id="KW-1185">Reference proteome</keyword>
<evidence type="ECO:0000259" key="6">
    <source>
        <dbReference type="PROSITE" id="PS50949"/>
    </source>
</evidence>
<dbReference type="EMBL" id="JADBDZ010000001">
    <property type="protein sequence ID" value="MBE1536151.1"/>
    <property type="molecule type" value="Genomic_DNA"/>
</dbReference>
<dbReference type="GO" id="GO:0003677">
    <property type="term" value="F:DNA binding"/>
    <property type="evidence" value="ECO:0007669"/>
    <property type="project" value="UniProtKB-KW"/>
</dbReference>
<name>A0ABR9JZZ5_9ACTN</name>
<organism evidence="7 8">
    <name type="scientific">Actinomadura algeriensis</name>
    <dbReference type="NCBI Taxonomy" id="1679523"/>
    <lineage>
        <taxon>Bacteria</taxon>
        <taxon>Bacillati</taxon>
        <taxon>Actinomycetota</taxon>
        <taxon>Actinomycetes</taxon>
        <taxon>Streptosporangiales</taxon>
        <taxon>Thermomonosporaceae</taxon>
        <taxon>Actinomadura</taxon>
    </lineage>
</organism>
<gene>
    <name evidence="7" type="ORF">H4W34_005984</name>
</gene>
<dbReference type="InterPro" id="IPR000524">
    <property type="entry name" value="Tscrpt_reg_HTH_GntR"/>
</dbReference>
<dbReference type="Gene3D" id="3.90.1150.10">
    <property type="entry name" value="Aspartate Aminotransferase, domain 1"/>
    <property type="match status" value="1"/>
</dbReference>
<dbReference type="Gene3D" id="1.10.10.10">
    <property type="entry name" value="Winged helix-like DNA-binding domain superfamily/Winged helix DNA-binding domain"/>
    <property type="match status" value="1"/>
</dbReference>
<accession>A0ABR9JZZ5</accession>
<dbReference type="Pfam" id="PF00155">
    <property type="entry name" value="Aminotran_1_2"/>
    <property type="match status" value="1"/>
</dbReference>
<reference evidence="7 8" key="1">
    <citation type="submission" date="2020-10" db="EMBL/GenBank/DDBJ databases">
        <title>Sequencing the genomes of 1000 actinobacteria strains.</title>
        <authorList>
            <person name="Klenk H.-P."/>
        </authorList>
    </citation>
    <scope>NUCLEOTIDE SEQUENCE [LARGE SCALE GENOMIC DNA]</scope>
    <source>
        <strain evidence="7 8">DSM 46744</strain>
    </source>
</reference>
<dbReference type="Pfam" id="PF00392">
    <property type="entry name" value="GntR"/>
    <property type="match status" value="1"/>
</dbReference>
<evidence type="ECO:0000256" key="5">
    <source>
        <dbReference type="ARBA" id="ARBA00023163"/>
    </source>
</evidence>
<dbReference type="InterPro" id="IPR036390">
    <property type="entry name" value="WH_DNA-bd_sf"/>
</dbReference>
<dbReference type="PROSITE" id="PS50949">
    <property type="entry name" value="HTH_GNTR"/>
    <property type="match status" value="1"/>
</dbReference>
<dbReference type="RefSeq" id="WP_192762230.1">
    <property type="nucleotide sequence ID" value="NZ_JADBDZ010000001.1"/>
</dbReference>
<dbReference type="CDD" id="cd07377">
    <property type="entry name" value="WHTH_GntR"/>
    <property type="match status" value="1"/>
</dbReference>
<evidence type="ECO:0000313" key="7">
    <source>
        <dbReference type="EMBL" id="MBE1536151.1"/>
    </source>
</evidence>
<evidence type="ECO:0000256" key="4">
    <source>
        <dbReference type="ARBA" id="ARBA00023125"/>
    </source>
</evidence>
<evidence type="ECO:0000256" key="2">
    <source>
        <dbReference type="ARBA" id="ARBA00022898"/>
    </source>
</evidence>
<protein>
    <submittedName>
        <fullName evidence="7">DNA-binding transcriptional MocR family regulator</fullName>
    </submittedName>
</protein>
<dbReference type="InterPro" id="IPR015422">
    <property type="entry name" value="PyrdxlP-dep_Trfase_small"/>
</dbReference>
<feature type="domain" description="HTH gntR-type" evidence="6">
    <location>
        <begin position="22"/>
        <end position="90"/>
    </location>
</feature>